<dbReference type="Proteomes" id="UP001211907">
    <property type="component" value="Unassembled WGS sequence"/>
</dbReference>
<dbReference type="PROSITE" id="PS50290">
    <property type="entry name" value="PI3_4_KINASE_3"/>
    <property type="match status" value="1"/>
</dbReference>
<feature type="compositionally biased region" description="Basic and acidic residues" evidence="1">
    <location>
        <begin position="2037"/>
        <end position="2047"/>
    </location>
</feature>
<organism evidence="4 5">
    <name type="scientific">Physocladia obscura</name>
    <dbReference type="NCBI Taxonomy" id="109957"/>
    <lineage>
        <taxon>Eukaryota</taxon>
        <taxon>Fungi</taxon>
        <taxon>Fungi incertae sedis</taxon>
        <taxon>Chytridiomycota</taxon>
        <taxon>Chytridiomycota incertae sedis</taxon>
        <taxon>Chytridiomycetes</taxon>
        <taxon>Chytridiales</taxon>
        <taxon>Chytriomycetaceae</taxon>
        <taxon>Physocladia</taxon>
    </lineage>
</organism>
<accession>A0AAD5SUB3</accession>
<dbReference type="SUPFAM" id="SSF56112">
    <property type="entry name" value="Protein kinase-like (PK-like)"/>
    <property type="match status" value="1"/>
</dbReference>
<dbReference type="InterPro" id="IPR050517">
    <property type="entry name" value="DDR_Repair_Kinase"/>
</dbReference>
<reference evidence="4" key="1">
    <citation type="submission" date="2020-05" db="EMBL/GenBank/DDBJ databases">
        <title>Phylogenomic resolution of chytrid fungi.</title>
        <authorList>
            <person name="Stajich J.E."/>
            <person name="Amses K."/>
            <person name="Simmons R."/>
            <person name="Seto K."/>
            <person name="Myers J."/>
            <person name="Bonds A."/>
            <person name="Quandt C.A."/>
            <person name="Barry K."/>
            <person name="Liu P."/>
            <person name="Grigoriev I."/>
            <person name="Longcore J.E."/>
            <person name="James T.Y."/>
        </authorList>
    </citation>
    <scope>NUCLEOTIDE SEQUENCE</scope>
    <source>
        <strain evidence="4">JEL0513</strain>
    </source>
</reference>
<feature type="compositionally biased region" description="Acidic residues" evidence="1">
    <location>
        <begin position="1987"/>
        <end position="2014"/>
    </location>
</feature>
<keyword evidence="4" id="KW-0418">Kinase</keyword>
<dbReference type="PANTHER" id="PTHR11139">
    <property type="entry name" value="ATAXIA TELANGIECTASIA MUTATED ATM -RELATED"/>
    <property type="match status" value="1"/>
</dbReference>
<dbReference type="Gene3D" id="1.10.1070.11">
    <property type="entry name" value="Phosphatidylinositol 3-/4-kinase, catalytic domain"/>
    <property type="match status" value="1"/>
</dbReference>
<dbReference type="InterPro" id="IPR036940">
    <property type="entry name" value="PI3/4_kinase_cat_sf"/>
</dbReference>
<keyword evidence="5" id="KW-1185">Reference proteome</keyword>
<evidence type="ECO:0000259" key="2">
    <source>
        <dbReference type="PROSITE" id="PS50290"/>
    </source>
</evidence>
<dbReference type="PANTHER" id="PTHR11139:SF71">
    <property type="entry name" value="SERINE_THREONINE-PROTEIN KINASE SMG1"/>
    <property type="match status" value="1"/>
</dbReference>
<evidence type="ECO:0000259" key="3">
    <source>
        <dbReference type="PROSITE" id="PS51189"/>
    </source>
</evidence>
<dbReference type="InterPro" id="IPR031559">
    <property type="entry name" value="SMG1"/>
</dbReference>
<name>A0AAD5SUB3_9FUNG</name>
<dbReference type="Gene3D" id="3.30.1010.10">
    <property type="entry name" value="Phosphatidylinositol 3-kinase Catalytic Subunit, Chain A, domain 4"/>
    <property type="match status" value="1"/>
</dbReference>
<dbReference type="Pfam" id="PF15785">
    <property type="entry name" value="SMG1"/>
    <property type="match status" value="1"/>
</dbReference>
<dbReference type="Pfam" id="PF00454">
    <property type="entry name" value="PI3_PI4_kinase"/>
    <property type="match status" value="1"/>
</dbReference>
<evidence type="ECO:0000256" key="1">
    <source>
        <dbReference type="SAM" id="MobiDB-lite"/>
    </source>
</evidence>
<dbReference type="InterPro" id="IPR011009">
    <property type="entry name" value="Kinase-like_dom_sf"/>
</dbReference>
<dbReference type="SMART" id="SM00146">
    <property type="entry name" value="PI3Kc"/>
    <property type="match status" value="1"/>
</dbReference>
<dbReference type="PROSITE" id="PS51189">
    <property type="entry name" value="FAT"/>
    <property type="match status" value="1"/>
</dbReference>
<feature type="domain" description="PI3K/PI4K catalytic" evidence="2">
    <location>
        <begin position="770"/>
        <end position="1106"/>
    </location>
</feature>
<gene>
    <name evidence="4" type="primary">SMG1_1</name>
    <name evidence="4" type="ORF">HK100_003479</name>
</gene>
<dbReference type="GO" id="GO:0004674">
    <property type="term" value="F:protein serine/threonine kinase activity"/>
    <property type="evidence" value="ECO:0007669"/>
    <property type="project" value="InterPro"/>
</dbReference>
<dbReference type="InterPro" id="IPR000403">
    <property type="entry name" value="PI3/4_kinase_cat_dom"/>
</dbReference>
<keyword evidence="4" id="KW-0808">Transferase</keyword>
<dbReference type="GO" id="GO:0005634">
    <property type="term" value="C:nucleus"/>
    <property type="evidence" value="ECO:0007669"/>
    <property type="project" value="TreeGrafter"/>
</dbReference>
<dbReference type="InterPro" id="IPR014009">
    <property type="entry name" value="PIK_FAT"/>
</dbReference>
<feature type="region of interest" description="Disordered" evidence="1">
    <location>
        <begin position="1981"/>
        <end position="2047"/>
    </location>
</feature>
<feature type="domain" description="FAT" evidence="3">
    <location>
        <begin position="69"/>
        <end position="571"/>
    </location>
</feature>
<evidence type="ECO:0000313" key="4">
    <source>
        <dbReference type="EMBL" id="KAJ3108188.1"/>
    </source>
</evidence>
<evidence type="ECO:0000313" key="5">
    <source>
        <dbReference type="Proteomes" id="UP001211907"/>
    </source>
</evidence>
<protein>
    <submittedName>
        <fullName evidence="4">Serine/threonine-protein kinase smg1</fullName>
    </submittedName>
</protein>
<comment type="caution">
    <text evidence="4">The sequence shown here is derived from an EMBL/GenBank/DDBJ whole genome shotgun (WGS) entry which is preliminary data.</text>
</comment>
<dbReference type="GO" id="GO:0000184">
    <property type="term" value="P:nuclear-transcribed mRNA catabolic process, nonsense-mediated decay"/>
    <property type="evidence" value="ECO:0007669"/>
    <property type="project" value="InterPro"/>
</dbReference>
<proteinExistence type="predicted"/>
<sequence>MTSLVMFIDMLELQIQNAIGGTAANLPTLPKQVAAFFLANRSVCDKWFSRIRTRLVESCYNCQNVDHILIHNALESLNSFDLSNLKENRGDIDSIVTKLGAAFVSIQDSDSLVGLSSWIRKCSLWDDVKLQWVKSFANFANGEYESGLHSINAENIDYLQYPVLKTILKANALNDDLGLYQILQDNFDFLQKPLANLEKWIIDDPKKSTRPLFVESVVALAIRSNSVHALPQNFNMQENFSYSLINSVDKITETILSDFSYNSATMQEIMNLFLDLKLANSIKRDLSVDKIAALKELIRKLLEVSAIPIEGKEIDQVKATLEIFKAVSKFSSSVSLIQQSNNLSDDVVSAAKQLYAGSHDLLEKSFNNAIETVPNYSKAWFLGANFWYLEGLKLIEEIRGGSLQKVCSILLVELDCFMMAQPKNAAFYTAGLLKQNVASEFLAIASEATDAIFETLEFIRKKVLLCFEKSVVQYHQFLVVDSFNAKPERKKIVVLRIIQILSFYATDLSGTLKTVFAESPTESWTSAVSQLFACLSHSNPIVITLATSLLCRIACDYPLLIVYNCVVGSKSAKALKSPLLKDAYCKIVSQLNLEYSENVSALLDEFKQTTVLWEEMWFNKLGHLNSEAPKRLHQFNTEYLSMKSNPTSKAIVSIEEKYEILIHPVVSSLEKLARQTIETAVNTPHKAWFTAKYKETIIEALRCLKYPQDLSSTKKLWSPFFEIMNNIAKDFQQNKSLSLYNLSPKLEFLGHLLIPMPSSGKSSELRIQGFSPSVTVLPTKTKPKKIEIIASDGHNYSFLFKGLEDLRLDERIQSLLQVANNLLKIDKNSQLRNLSARTYDVFPLGDQFGMIEWIENVPQLFSIYKRWQIRDFGARNNINKEATPVMLRPHEIFHSKLSLALKKNGISRNSPRHEWPNFILRSVFEDLVRETPKNLIKNELWMSSPSTSEWWKKTLNFSRSVGVTSILGYLIGLGDRHLDNMMLDTKTGEIVHIDYNVCFEKGRRLRVPETVPFRLTQNIIEAMGVTGIDGPFKIACETTLQAIKDRRDCVLAILNSFVYDPIVDWALNEEEADERLLLLNLNLKLMKSRISENMDEIQDSSENLFSHISKFLTEFQKFSMAAQTQIYFQGHIDFLSAEMKKIDSGQLFVNIKQEETEALFQVQTLSNDSALWHSRHQMALATIVNPQIDSYLSGLNFSSVTIAENLAKSSISMRSIINFDEKLLNTVQKRSICLNILFQRIKAYHLLVAPILSTTIGQDFRHRIVLQLGQIDFSQSSLDKVRSELLFEDALSSSKQLQKNFADFEQLNLSKMKEASNLKKAVALYSETITEELVITKDSEYKQYVDQFSEKEGYLEIVESCIIVKGVEILGSALFALLKSHDFGEIFNNGKLKQLTENSVHFGPKCAFQPENLAGVFCTIQLVNFWMHIVADSTIQVSDAFEIEVLQPLEVLVSIAQTLEEFQWQILAAVPIALRAVASGEGSIPTLLSQLEGFCLPFSMISDKRSREFQLHSVKLRDDFKVLSQIHGHSAAGAFIASLNNVFMPMENQIVKLLSAVVSNEDEVLQNILFVDRILIYQSLLSSFIKYANSENLLFSVWKFETLDFKKLLTEPQFSNDGEYIPKCFGKFTDSSVPKGGFQQQQLKNVCTSFLNGAYSDGVVQRKDVENFKKAIWEICELKVAKNIIERGQANITRQDWNLNTFAQTMNRFQYVHERSLYRVCKVKNIREEVIMEFRKCLPAVEEVLAELRKLSNELPLIAEFDNEQLKSEAAVRYKLLQDEIERVSRQSLVDFEMSRIPDPTLYAPIQAVLAVVTKMEILAVRKAPTKQKYANLIKSLQIQLDTLSNYNWIEWKEQFGESLKELMRLYDSGKHVLKRFNSSIDRVARCIHDVKGTESLQKQLKLFWVHWPHLGSKIRKWITEVNQLIAVESYSADVAENLMRKFQWLSEGVSISLKKFAILLDELQEVKVVVPKFQEIPQAISKNAEVDEDGEDETEDVDDQAPSEDEEDGDEEERQDKVEEGSQKAQMSAAVAKATKGTDRNGETNGERNVYALNILKRVQEKLNGLDGAQGKVVNMTVTEQIGSC</sequence>
<dbReference type="EMBL" id="JADGJH010001871">
    <property type="protein sequence ID" value="KAJ3108188.1"/>
    <property type="molecule type" value="Genomic_DNA"/>
</dbReference>